<name>A0A8J5TD90_ZIZPA</name>
<reference evidence="4" key="2">
    <citation type="submission" date="2021-02" db="EMBL/GenBank/DDBJ databases">
        <authorList>
            <person name="Kimball J.A."/>
            <person name="Haas M.W."/>
            <person name="Macchietto M."/>
            <person name="Kono T."/>
            <person name="Duquette J."/>
            <person name="Shao M."/>
        </authorList>
    </citation>
    <scope>NUCLEOTIDE SEQUENCE</scope>
    <source>
        <tissue evidence="4">Fresh leaf tissue</tissue>
    </source>
</reference>
<keyword evidence="3" id="KW-0812">Transmembrane</keyword>
<dbReference type="PANTHER" id="PTHR45651">
    <property type="entry name" value="CYCLIC NUCLEOTIDE-GATED ION CHANNEL 15-RELATED-RELATED"/>
    <property type="match status" value="1"/>
</dbReference>
<comment type="caution">
    <text evidence="4">The sequence shown here is derived from an EMBL/GenBank/DDBJ whole genome shotgun (WGS) entry which is preliminary data.</text>
</comment>
<dbReference type="PANTHER" id="PTHR45651:SF11">
    <property type="entry name" value="CYCLIC NUCLEOTIDE-GATED ION CHANNEL 20, CHLOROPLASTIC-RELATED"/>
    <property type="match status" value="1"/>
</dbReference>
<feature type="region of interest" description="Disordered" evidence="2">
    <location>
        <begin position="1"/>
        <end position="25"/>
    </location>
</feature>
<feature type="transmembrane region" description="Helical" evidence="3">
    <location>
        <begin position="208"/>
        <end position="232"/>
    </location>
</feature>
<protein>
    <recommendedName>
        <fullName evidence="6">Ion transport domain-containing protein</fullName>
    </recommendedName>
</protein>
<reference evidence="4" key="1">
    <citation type="journal article" date="2021" name="bioRxiv">
        <title>Whole Genome Assembly and Annotation of Northern Wild Rice, Zizania palustris L., Supports a Whole Genome Duplication in the Zizania Genus.</title>
        <authorList>
            <person name="Haas M."/>
            <person name="Kono T."/>
            <person name="Macchietto M."/>
            <person name="Millas R."/>
            <person name="McGilp L."/>
            <person name="Shao M."/>
            <person name="Duquette J."/>
            <person name="Hirsch C.N."/>
            <person name="Kimball J."/>
        </authorList>
    </citation>
    <scope>NUCLEOTIDE SEQUENCE</scope>
    <source>
        <tissue evidence="4">Fresh leaf tissue</tissue>
    </source>
</reference>
<evidence type="ECO:0000256" key="3">
    <source>
        <dbReference type="SAM" id="Phobius"/>
    </source>
</evidence>
<evidence type="ECO:0000313" key="5">
    <source>
        <dbReference type="Proteomes" id="UP000729402"/>
    </source>
</evidence>
<dbReference type="GO" id="GO:0005216">
    <property type="term" value="F:monoatomic ion channel activity"/>
    <property type="evidence" value="ECO:0007669"/>
    <property type="project" value="InterPro"/>
</dbReference>
<keyword evidence="5" id="KW-1185">Reference proteome</keyword>
<evidence type="ECO:0008006" key="6">
    <source>
        <dbReference type="Google" id="ProtNLM"/>
    </source>
</evidence>
<dbReference type="EMBL" id="JAAALK010000283">
    <property type="protein sequence ID" value="KAG8072591.1"/>
    <property type="molecule type" value="Genomic_DNA"/>
</dbReference>
<feature type="transmembrane region" description="Helical" evidence="3">
    <location>
        <begin position="168"/>
        <end position="188"/>
    </location>
</feature>
<sequence>MGIPFTSRDTSDMPPRPSQGKQINKPQAVMPEEMGGNRWSYSGNIPKNEHLMMSGPLGQCDNPDCANCPPACKNKRHFHRALAVVRSVTDAIYFLHMLLLLRLAYVAPESRVVGAGDLVDEPKKIVVHYLRGYFLLDFFIVLPLPQVIILVVIPKYAGLSTANYAKNLLRITVLLQYVPHIIRFVPLLGGQSASSANGFIFESAWANFLINLLMFVLAGHVVGMLVHVGTYLTTGGLDVHKG</sequence>
<proteinExistence type="predicted"/>
<keyword evidence="1" id="KW-0407">Ion channel</keyword>
<dbReference type="AlphaFoldDB" id="A0A8J5TD90"/>
<accession>A0A8J5TD90</accession>
<evidence type="ECO:0000313" key="4">
    <source>
        <dbReference type="EMBL" id="KAG8072591.1"/>
    </source>
</evidence>
<feature type="transmembrane region" description="Helical" evidence="3">
    <location>
        <begin position="83"/>
        <end position="105"/>
    </location>
</feature>
<feature type="transmembrane region" description="Helical" evidence="3">
    <location>
        <begin position="133"/>
        <end position="156"/>
    </location>
</feature>
<keyword evidence="1" id="KW-0813">Transport</keyword>
<keyword evidence="3" id="KW-1133">Transmembrane helix</keyword>
<evidence type="ECO:0000256" key="2">
    <source>
        <dbReference type="SAM" id="MobiDB-lite"/>
    </source>
</evidence>
<dbReference type="OrthoDB" id="421226at2759"/>
<dbReference type="GO" id="GO:0016020">
    <property type="term" value="C:membrane"/>
    <property type="evidence" value="ECO:0007669"/>
    <property type="project" value="UniProtKB-SubCell"/>
</dbReference>
<keyword evidence="3" id="KW-0472">Membrane</keyword>
<gene>
    <name evidence="4" type="ORF">GUJ93_ZPchr0006g41499</name>
</gene>
<evidence type="ECO:0000256" key="1">
    <source>
        <dbReference type="ARBA" id="ARBA00023303"/>
    </source>
</evidence>
<keyword evidence="1" id="KW-0406">Ion transport</keyword>
<organism evidence="4 5">
    <name type="scientific">Zizania palustris</name>
    <name type="common">Northern wild rice</name>
    <dbReference type="NCBI Taxonomy" id="103762"/>
    <lineage>
        <taxon>Eukaryota</taxon>
        <taxon>Viridiplantae</taxon>
        <taxon>Streptophyta</taxon>
        <taxon>Embryophyta</taxon>
        <taxon>Tracheophyta</taxon>
        <taxon>Spermatophyta</taxon>
        <taxon>Magnoliopsida</taxon>
        <taxon>Liliopsida</taxon>
        <taxon>Poales</taxon>
        <taxon>Poaceae</taxon>
        <taxon>BOP clade</taxon>
        <taxon>Oryzoideae</taxon>
        <taxon>Oryzeae</taxon>
        <taxon>Zizaniinae</taxon>
        <taxon>Zizania</taxon>
    </lineage>
</organism>
<dbReference type="Proteomes" id="UP000729402">
    <property type="component" value="Unassembled WGS sequence"/>
</dbReference>